<dbReference type="InterPro" id="IPR043129">
    <property type="entry name" value="ATPase_NBD"/>
</dbReference>
<dbReference type="NCBIfam" id="TIGR03725">
    <property type="entry name" value="T6A_YeaZ"/>
    <property type="match status" value="1"/>
</dbReference>
<dbReference type="PANTHER" id="PTHR11735:SF11">
    <property type="entry name" value="TRNA THREONYLCARBAMOYLADENOSINE BIOSYNTHESIS PROTEIN TSAB"/>
    <property type="match status" value="1"/>
</dbReference>
<evidence type="ECO:0000313" key="3">
    <source>
        <dbReference type="EMBL" id="VEJ36290.1"/>
    </source>
</evidence>
<dbReference type="Pfam" id="PF00814">
    <property type="entry name" value="TsaD"/>
    <property type="match status" value="1"/>
</dbReference>
<dbReference type="GO" id="GO:0005829">
    <property type="term" value="C:cytosol"/>
    <property type="evidence" value="ECO:0007669"/>
    <property type="project" value="TreeGrafter"/>
</dbReference>
<feature type="domain" description="Gcp-like" evidence="2">
    <location>
        <begin position="34"/>
        <end position="145"/>
    </location>
</feature>
<dbReference type="RefSeq" id="WP_126466187.1">
    <property type="nucleotide sequence ID" value="NZ_LR134523.1"/>
</dbReference>
<dbReference type="PANTHER" id="PTHR11735">
    <property type="entry name" value="TRNA N6-ADENOSINE THREONYLCARBAMOYLTRANSFERASE"/>
    <property type="match status" value="1"/>
</dbReference>
<gene>
    <name evidence="3" type="ORF">NCTC13079_01494</name>
</gene>
<dbReference type="InterPro" id="IPR000905">
    <property type="entry name" value="Gcp-like_dom"/>
</dbReference>
<dbReference type="OrthoDB" id="9784166at2"/>
<sequence length="237" mass="25565">MKTLAFDTATMEATCAVVEDGKKLAQSAINSTLSHSETLIGMIEGMLNGLDLKIADMDLIATGTGPGSFTGLRISVVLAKILSRASNIPLVGVSTLEALASQAAEGEEIIPVLDARRNRVYCSRFRRGAGGRLLRISEDDARSVEAVAEAASEGAVLLGDGLLSYRDDFAAARPDLVLYPDPLGKVRAEYIAYLAEARYREKGPDNPYALEPNYLRPSQAMREYRRKHGQSDNATSE</sequence>
<keyword evidence="4" id="KW-1185">Reference proteome</keyword>
<name>A0A3S5AKE6_9FIRM</name>
<protein>
    <submittedName>
        <fullName evidence="3">UGMP family protein</fullName>
    </submittedName>
</protein>
<organism evidence="3 4">
    <name type="scientific">Aedoeadaptatus ivorii</name>
    <dbReference type="NCBI Taxonomy" id="54006"/>
    <lineage>
        <taxon>Bacteria</taxon>
        <taxon>Bacillati</taxon>
        <taxon>Bacillota</taxon>
        <taxon>Tissierellia</taxon>
        <taxon>Tissierellales</taxon>
        <taxon>Peptoniphilaceae</taxon>
        <taxon>Aedoeadaptatus</taxon>
    </lineage>
</organism>
<evidence type="ECO:0000313" key="4">
    <source>
        <dbReference type="Proteomes" id="UP000269544"/>
    </source>
</evidence>
<dbReference type="KEGG" id="piv:NCTC13079_01494"/>
<evidence type="ECO:0000256" key="1">
    <source>
        <dbReference type="SAM" id="MobiDB-lite"/>
    </source>
</evidence>
<accession>A0A3S5AKE6</accession>
<proteinExistence type="predicted"/>
<dbReference type="Gene3D" id="3.30.420.40">
    <property type="match status" value="2"/>
</dbReference>
<evidence type="ECO:0000259" key="2">
    <source>
        <dbReference type="Pfam" id="PF00814"/>
    </source>
</evidence>
<dbReference type="GO" id="GO:0002949">
    <property type="term" value="P:tRNA threonylcarbamoyladenosine modification"/>
    <property type="evidence" value="ECO:0007669"/>
    <property type="project" value="InterPro"/>
</dbReference>
<reference evidence="3 4" key="1">
    <citation type="submission" date="2018-12" db="EMBL/GenBank/DDBJ databases">
        <authorList>
            <consortium name="Pathogen Informatics"/>
        </authorList>
    </citation>
    <scope>NUCLEOTIDE SEQUENCE [LARGE SCALE GENOMIC DNA]</scope>
    <source>
        <strain evidence="3 4">NCTC13079</strain>
    </source>
</reference>
<dbReference type="InterPro" id="IPR022496">
    <property type="entry name" value="T6A_TsaB"/>
</dbReference>
<dbReference type="CDD" id="cd24032">
    <property type="entry name" value="ASKHA_NBD_TsaB"/>
    <property type="match status" value="1"/>
</dbReference>
<feature type="region of interest" description="Disordered" evidence="1">
    <location>
        <begin position="203"/>
        <end position="237"/>
    </location>
</feature>
<dbReference type="AlphaFoldDB" id="A0A3S5AKE6"/>
<dbReference type="SUPFAM" id="SSF53067">
    <property type="entry name" value="Actin-like ATPase domain"/>
    <property type="match status" value="2"/>
</dbReference>
<dbReference type="Proteomes" id="UP000269544">
    <property type="component" value="Chromosome"/>
</dbReference>
<dbReference type="EMBL" id="LR134523">
    <property type="protein sequence ID" value="VEJ36290.1"/>
    <property type="molecule type" value="Genomic_DNA"/>
</dbReference>